<evidence type="ECO:0000256" key="6">
    <source>
        <dbReference type="RuleBase" id="RU000716"/>
    </source>
</evidence>
<dbReference type="Proteomes" id="UP001149009">
    <property type="component" value="Unassembled WGS sequence"/>
</dbReference>
<dbReference type="Pfam" id="PF08281">
    <property type="entry name" value="Sigma70_r4_2"/>
    <property type="match status" value="1"/>
</dbReference>
<evidence type="ECO:0000259" key="7">
    <source>
        <dbReference type="Pfam" id="PF04542"/>
    </source>
</evidence>
<gene>
    <name evidence="9" type="ORF">NYR54_13915</name>
</gene>
<name>A0A9X2XB28_9HYPH</name>
<protein>
    <recommendedName>
        <fullName evidence="6">RNA polymerase sigma factor</fullName>
    </recommendedName>
</protein>
<evidence type="ECO:0000256" key="4">
    <source>
        <dbReference type="ARBA" id="ARBA00023125"/>
    </source>
</evidence>
<dbReference type="Gene3D" id="1.10.10.10">
    <property type="entry name" value="Winged helix-like DNA-binding domain superfamily/Winged helix DNA-binding domain"/>
    <property type="match status" value="1"/>
</dbReference>
<keyword evidence="10" id="KW-1185">Reference proteome</keyword>
<reference evidence="9" key="1">
    <citation type="submission" date="2022-08" db="EMBL/GenBank/DDBJ databases">
        <title>Chelativorans sichuanense sp. nov., a paraffin oil-degrading bacterium isolated from a mixture of oil-based drill cuttings and paddy soil.</title>
        <authorList>
            <person name="Yu J."/>
            <person name="Liu H."/>
            <person name="Chen Q."/>
        </authorList>
    </citation>
    <scope>NUCLEOTIDE SEQUENCE</scope>
    <source>
        <strain evidence="9">SCAU 2101</strain>
    </source>
</reference>
<comment type="caution">
    <text evidence="9">The sequence shown here is derived from an EMBL/GenBank/DDBJ whole genome shotgun (WGS) entry which is preliminary data.</text>
</comment>
<sequence>METLLSALRLPFGKDGLSDGQLLALARKRDETAIRALIRRYNQRLFRLARSMMKDEQEAEDVVQETYVRAFTALDSFRGDAAFSTWLTRIALNEANGRLRRRRTMVELTEIDRSEPAAGAEIIMFPLNSSALSPEAEAGRVQVRRLLEEAIDRLPEPFRVVFILREIEGMGTEETASLLSLKPETVKTRLFRAKRLLRAELEKALQPRFSDIFPFAGKRCALMADRVIARLRGSV</sequence>
<dbReference type="Gene3D" id="1.10.1740.10">
    <property type="match status" value="1"/>
</dbReference>
<dbReference type="CDD" id="cd06171">
    <property type="entry name" value="Sigma70_r4"/>
    <property type="match status" value="1"/>
</dbReference>
<dbReference type="SUPFAM" id="SSF88659">
    <property type="entry name" value="Sigma3 and sigma4 domains of RNA polymerase sigma factors"/>
    <property type="match status" value="1"/>
</dbReference>
<dbReference type="SUPFAM" id="SSF88946">
    <property type="entry name" value="Sigma2 domain of RNA polymerase sigma factors"/>
    <property type="match status" value="1"/>
</dbReference>
<evidence type="ECO:0000259" key="8">
    <source>
        <dbReference type="Pfam" id="PF08281"/>
    </source>
</evidence>
<dbReference type="GO" id="GO:0016987">
    <property type="term" value="F:sigma factor activity"/>
    <property type="evidence" value="ECO:0007669"/>
    <property type="project" value="UniProtKB-KW"/>
</dbReference>
<feature type="domain" description="RNA polymerase sigma factor 70 region 4 type 2" evidence="8">
    <location>
        <begin position="145"/>
        <end position="197"/>
    </location>
</feature>
<evidence type="ECO:0000313" key="9">
    <source>
        <dbReference type="EMBL" id="MCT8991376.1"/>
    </source>
</evidence>
<keyword evidence="3 6" id="KW-0731">Sigma factor</keyword>
<comment type="similarity">
    <text evidence="1 6">Belongs to the sigma-70 factor family. ECF subfamily.</text>
</comment>
<evidence type="ECO:0000256" key="2">
    <source>
        <dbReference type="ARBA" id="ARBA00023015"/>
    </source>
</evidence>
<dbReference type="InterPro" id="IPR000838">
    <property type="entry name" value="RNA_pol_sigma70_ECF_CS"/>
</dbReference>
<feature type="domain" description="RNA polymerase sigma-70 region 2" evidence="7">
    <location>
        <begin position="37"/>
        <end position="103"/>
    </location>
</feature>
<dbReference type="NCBIfam" id="TIGR02937">
    <property type="entry name" value="sigma70-ECF"/>
    <property type="match status" value="1"/>
</dbReference>
<dbReference type="PANTHER" id="PTHR43133">
    <property type="entry name" value="RNA POLYMERASE ECF-TYPE SIGMA FACTO"/>
    <property type="match status" value="1"/>
</dbReference>
<keyword evidence="4 6" id="KW-0238">DNA-binding</keyword>
<dbReference type="InterPro" id="IPR013249">
    <property type="entry name" value="RNA_pol_sigma70_r4_t2"/>
</dbReference>
<evidence type="ECO:0000256" key="3">
    <source>
        <dbReference type="ARBA" id="ARBA00023082"/>
    </source>
</evidence>
<dbReference type="EMBL" id="JAODNV010000015">
    <property type="protein sequence ID" value="MCT8991376.1"/>
    <property type="molecule type" value="Genomic_DNA"/>
</dbReference>
<evidence type="ECO:0000313" key="10">
    <source>
        <dbReference type="Proteomes" id="UP001149009"/>
    </source>
</evidence>
<dbReference type="InterPro" id="IPR007627">
    <property type="entry name" value="RNA_pol_sigma70_r2"/>
</dbReference>
<accession>A0A9X2XB28</accession>
<dbReference type="PROSITE" id="PS01063">
    <property type="entry name" value="SIGMA70_ECF"/>
    <property type="match status" value="1"/>
</dbReference>
<evidence type="ECO:0000256" key="5">
    <source>
        <dbReference type="ARBA" id="ARBA00023163"/>
    </source>
</evidence>
<proteinExistence type="inferred from homology"/>
<dbReference type="NCBIfam" id="NF008888">
    <property type="entry name" value="PRK11922.1"/>
    <property type="match status" value="1"/>
</dbReference>
<keyword evidence="5 6" id="KW-0804">Transcription</keyword>
<dbReference type="InterPro" id="IPR013325">
    <property type="entry name" value="RNA_pol_sigma_r2"/>
</dbReference>
<dbReference type="GO" id="GO:0006352">
    <property type="term" value="P:DNA-templated transcription initiation"/>
    <property type="evidence" value="ECO:0007669"/>
    <property type="project" value="InterPro"/>
</dbReference>
<dbReference type="InterPro" id="IPR014284">
    <property type="entry name" value="RNA_pol_sigma-70_dom"/>
</dbReference>
<evidence type="ECO:0000256" key="1">
    <source>
        <dbReference type="ARBA" id="ARBA00010641"/>
    </source>
</evidence>
<dbReference type="InterPro" id="IPR036388">
    <property type="entry name" value="WH-like_DNA-bd_sf"/>
</dbReference>
<dbReference type="GO" id="GO:0003677">
    <property type="term" value="F:DNA binding"/>
    <property type="evidence" value="ECO:0007669"/>
    <property type="project" value="UniProtKB-KW"/>
</dbReference>
<dbReference type="InterPro" id="IPR013324">
    <property type="entry name" value="RNA_pol_sigma_r3/r4-like"/>
</dbReference>
<dbReference type="InterPro" id="IPR039425">
    <property type="entry name" value="RNA_pol_sigma-70-like"/>
</dbReference>
<dbReference type="AlphaFoldDB" id="A0A9X2XB28"/>
<dbReference type="PANTHER" id="PTHR43133:SF51">
    <property type="entry name" value="RNA POLYMERASE SIGMA FACTOR"/>
    <property type="match status" value="1"/>
</dbReference>
<dbReference type="Pfam" id="PF04542">
    <property type="entry name" value="Sigma70_r2"/>
    <property type="match status" value="1"/>
</dbReference>
<organism evidence="9 10">
    <name type="scientific">Chelativorans petroleitrophicus</name>
    <dbReference type="NCBI Taxonomy" id="2975484"/>
    <lineage>
        <taxon>Bacteria</taxon>
        <taxon>Pseudomonadati</taxon>
        <taxon>Pseudomonadota</taxon>
        <taxon>Alphaproteobacteria</taxon>
        <taxon>Hyphomicrobiales</taxon>
        <taxon>Phyllobacteriaceae</taxon>
        <taxon>Chelativorans</taxon>
    </lineage>
</organism>
<keyword evidence="2 6" id="KW-0805">Transcription regulation</keyword>
<dbReference type="RefSeq" id="WP_261516302.1">
    <property type="nucleotide sequence ID" value="NZ_JAODNV010000015.1"/>
</dbReference>